<feature type="compositionally biased region" description="Basic residues" evidence="5">
    <location>
        <begin position="14"/>
        <end position="41"/>
    </location>
</feature>
<dbReference type="InterPro" id="IPR051206">
    <property type="entry name" value="NAMLAA_amidase_2"/>
</dbReference>
<evidence type="ECO:0000259" key="6">
    <source>
        <dbReference type="SMART" id="SM00644"/>
    </source>
</evidence>
<gene>
    <name evidence="7" type="ORF">EHLA_1870</name>
</gene>
<dbReference type="GO" id="GO:0071555">
    <property type="term" value="P:cell wall organization"/>
    <property type="evidence" value="ECO:0007669"/>
    <property type="project" value="UniProtKB-KW"/>
</dbReference>
<evidence type="ECO:0000256" key="2">
    <source>
        <dbReference type="ARBA" id="ARBA00011901"/>
    </source>
</evidence>
<dbReference type="KEGG" id="ehl:EHLA_1870"/>
<feature type="region of interest" description="Disordered" evidence="5">
    <location>
        <begin position="1"/>
        <end position="41"/>
    </location>
</feature>
<dbReference type="PANTHER" id="PTHR30417:SF1">
    <property type="entry name" value="N-ACETYLMURAMOYL-L-ALANINE AMIDASE AMID"/>
    <property type="match status" value="1"/>
</dbReference>
<feature type="region of interest" description="Disordered" evidence="5">
    <location>
        <begin position="78"/>
        <end position="107"/>
    </location>
</feature>
<evidence type="ECO:0000256" key="4">
    <source>
        <dbReference type="ARBA" id="ARBA00023316"/>
    </source>
</evidence>
<dbReference type="SMART" id="SM00644">
    <property type="entry name" value="Ami_2"/>
    <property type="match status" value="1"/>
</dbReference>
<dbReference type="GO" id="GO:0009254">
    <property type="term" value="P:peptidoglycan turnover"/>
    <property type="evidence" value="ECO:0007669"/>
    <property type="project" value="TreeGrafter"/>
</dbReference>
<dbReference type="CDD" id="cd06583">
    <property type="entry name" value="PGRP"/>
    <property type="match status" value="1"/>
</dbReference>
<evidence type="ECO:0000313" key="8">
    <source>
        <dbReference type="Proteomes" id="UP000217549"/>
    </source>
</evidence>
<evidence type="ECO:0000256" key="3">
    <source>
        <dbReference type="ARBA" id="ARBA00022801"/>
    </source>
</evidence>
<comment type="catalytic activity">
    <reaction evidence="1">
        <text>Hydrolyzes the link between N-acetylmuramoyl residues and L-amino acid residues in certain cell-wall glycopeptides.</text>
        <dbReference type="EC" id="3.5.1.28"/>
    </reaction>
</comment>
<dbReference type="GO" id="GO:0008745">
    <property type="term" value="F:N-acetylmuramoyl-L-alanine amidase activity"/>
    <property type="evidence" value="ECO:0007669"/>
    <property type="project" value="UniProtKB-EC"/>
</dbReference>
<dbReference type="PANTHER" id="PTHR30417">
    <property type="entry name" value="N-ACETYLMURAMOYL-L-ALANINE AMIDASE AMID"/>
    <property type="match status" value="1"/>
</dbReference>
<dbReference type="InterPro" id="IPR036505">
    <property type="entry name" value="Amidase/PGRP_sf"/>
</dbReference>
<dbReference type="Pfam" id="PF01510">
    <property type="entry name" value="Amidase_2"/>
    <property type="match status" value="1"/>
</dbReference>
<dbReference type="STRING" id="39488.ERS852450_00248"/>
<dbReference type="EMBL" id="LT907978">
    <property type="protein sequence ID" value="SOB72573.1"/>
    <property type="molecule type" value="Genomic_DNA"/>
</dbReference>
<dbReference type="Gene3D" id="3.40.80.10">
    <property type="entry name" value="Peptidoglycan recognition protein-like"/>
    <property type="match status" value="1"/>
</dbReference>
<dbReference type="GO" id="GO:0009253">
    <property type="term" value="P:peptidoglycan catabolic process"/>
    <property type="evidence" value="ECO:0007669"/>
    <property type="project" value="InterPro"/>
</dbReference>
<protein>
    <recommendedName>
        <fullName evidence="2">N-acetylmuramoyl-L-alanine amidase</fullName>
        <ecNumber evidence="2">3.5.1.28</ecNumber>
    </recommendedName>
</protein>
<name>A0A285PSG8_9FIRM</name>
<keyword evidence="3 7" id="KW-0378">Hydrolase</keyword>
<reference evidence="8" key="1">
    <citation type="submission" date="2017-09" db="EMBL/GenBank/DDBJ databases">
        <authorList>
            <person name="Shetty A S."/>
        </authorList>
    </citation>
    <scope>NUCLEOTIDE SEQUENCE [LARGE SCALE GENOMIC DNA]</scope>
</reference>
<evidence type="ECO:0000313" key="7">
    <source>
        <dbReference type="EMBL" id="SOB72573.1"/>
    </source>
</evidence>
<organism evidence="7 8">
    <name type="scientific">Anaerobutyricum hallii</name>
    <dbReference type="NCBI Taxonomy" id="39488"/>
    <lineage>
        <taxon>Bacteria</taxon>
        <taxon>Bacillati</taxon>
        <taxon>Bacillota</taxon>
        <taxon>Clostridia</taxon>
        <taxon>Lachnospirales</taxon>
        <taxon>Lachnospiraceae</taxon>
        <taxon>Anaerobutyricum</taxon>
    </lineage>
</organism>
<dbReference type="InterPro" id="IPR002502">
    <property type="entry name" value="Amidase_domain"/>
</dbReference>
<keyword evidence="8" id="KW-1185">Reference proteome</keyword>
<accession>A0A285PSG8</accession>
<evidence type="ECO:0000256" key="5">
    <source>
        <dbReference type="SAM" id="MobiDB-lite"/>
    </source>
</evidence>
<proteinExistence type="predicted"/>
<dbReference type="RefSeq" id="WP_096240483.1">
    <property type="nucleotide sequence ID" value="NZ_LT907978.1"/>
</dbReference>
<evidence type="ECO:0000256" key="1">
    <source>
        <dbReference type="ARBA" id="ARBA00001561"/>
    </source>
</evidence>
<sequence length="270" mass="31004">MFFSRDRKQVWKNNKVRKRKKSGKKRRGKKKTSNRKISTRKTSNKKQLIITVFLLALFISVLHNSLLWMPAKVAGTSQEQEKGEASGNRVLPAEDGPCGRPEITEDFLDKNPYSRSGIALKKVKGVVIHYVANPGSTAKENRDYFNNLQNTHTTKASSHYIVGLDGEIIQCIPQNEISYASNNRNKDTISIECCHPGKDGKFNEKTYDSVVRLTAWICKMYGLSSQNVIRHYDVTGKMCPKYYVKHEQAWREFCNKVQECLEKRLIIIEK</sequence>
<dbReference type="SUPFAM" id="SSF55846">
    <property type="entry name" value="N-acetylmuramoyl-L-alanine amidase-like"/>
    <property type="match status" value="1"/>
</dbReference>
<dbReference type="EC" id="3.5.1.28" evidence="2"/>
<keyword evidence="4" id="KW-0961">Cell wall biogenesis/degradation</keyword>
<dbReference type="Proteomes" id="UP000217549">
    <property type="component" value="Chromosome I"/>
</dbReference>
<feature type="domain" description="N-acetylmuramoyl-L-alanine amidase" evidence="6">
    <location>
        <begin position="113"/>
        <end position="252"/>
    </location>
</feature>
<dbReference type="AlphaFoldDB" id="A0A285PSG8"/>